<name>A0ABW8BNL5_9GAMM</name>
<evidence type="ECO:0000313" key="2">
    <source>
        <dbReference type="EMBL" id="MFI8748780.1"/>
    </source>
</evidence>
<feature type="region of interest" description="Disordered" evidence="1">
    <location>
        <begin position="173"/>
        <end position="195"/>
    </location>
</feature>
<keyword evidence="3" id="KW-1185">Reference proteome</keyword>
<comment type="caution">
    <text evidence="2">The sequence shown here is derived from an EMBL/GenBank/DDBJ whole genome shotgun (WGS) entry which is preliminary data.</text>
</comment>
<protein>
    <recommendedName>
        <fullName evidence="4">Tail fiber protein</fullName>
    </recommendedName>
</protein>
<evidence type="ECO:0008006" key="4">
    <source>
        <dbReference type="Google" id="ProtNLM"/>
    </source>
</evidence>
<evidence type="ECO:0000313" key="3">
    <source>
        <dbReference type="Proteomes" id="UP001614338"/>
    </source>
</evidence>
<proteinExistence type="predicted"/>
<accession>A0ABW8BNL5</accession>
<sequence length="435" mass="44049">MASQYYDNSDGAQRFQPGAIARADEVDAKLDQVAAGFEQAEGDIDRSLKLPASETSQEINATPLQRRRRVVGFDADGNLTLLTGFNWRGDWATATEYFVNDVFRDPATKNIYVTGTRHTSAAALSTDITTGRVELAINVEDVEQLKAETQQIKDDAVSETTAIKNTAVTAANTATTKASEASSSALAASGSASTASTKASEAATSASNAAGSATTASTAANTATTKAGEASTSASNAASSASTANTAAGTATTKAGEASTSASNAASSASTASTAAGTATTKAGEASSSAGAAASSASTATAAANTATTKAGEASTSASNAAATLADFLKRYLGPFEAPPTTDNEGDPLQVGALYYSTVAGDEGMRQWTGTAWENAYATIDGVSWGDISGKPETATRWPAYEEVTDKPLIYTQAEIDTMIGDIGTILDTINGEVV</sequence>
<reference evidence="2 3" key="1">
    <citation type="submission" date="2024-10" db="EMBL/GenBank/DDBJ databases">
        <title>The Natural Products Discovery Center: Release of the First 8490 Sequenced Strains for Exploring Actinobacteria Biosynthetic Diversity.</title>
        <authorList>
            <person name="Kalkreuter E."/>
            <person name="Kautsar S.A."/>
            <person name="Yang D."/>
            <person name="Bader C.D."/>
            <person name="Teijaro C.N."/>
            <person name="Fluegel L."/>
            <person name="Davis C.M."/>
            <person name="Simpson J.R."/>
            <person name="Lauterbach L."/>
            <person name="Steele A.D."/>
            <person name="Gui C."/>
            <person name="Meng S."/>
            <person name="Li G."/>
            <person name="Viehrig K."/>
            <person name="Ye F."/>
            <person name="Su P."/>
            <person name="Kiefer A.F."/>
            <person name="Nichols A."/>
            <person name="Cepeda A.J."/>
            <person name="Yan W."/>
            <person name="Fan B."/>
            <person name="Jiang Y."/>
            <person name="Adhikari A."/>
            <person name="Zheng C.-J."/>
            <person name="Schuster L."/>
            <person name="Cowan T.M."/>
            <person name="Smanski M.J."/>
            <person name="Chevrette M.G."/>
            <person name="De Carvalho L.P.S."/>
            <person name="Shen B."/>
        </authorList>
    </citation>
    <scope>NUCLEOTIDE SEQUENCE [LARGE SCALE GENOMIC DNA]</scope>
    <source>
        <strain evidence="2 3">NPDC077409</strain>
    </source>
</reference>
<feature type="region of interest" description="Disordered" evidence="1">
    <location>
        <begin position="254"/>
        <end position="273"/>
    </location>
</feature>
<evidence type="ECO:0000256" key="1">
    <source>
        <dbReference type="SAM" id="MobiDB-lite"/>
    </source>
</evidence>
<dbReference type="EMBL" id="JBITWC010000003">
    <property type="protein sequence ID" value="MFI8748780.1"/>
    <property type="molecule type" value="Genomic_DNA"/>
</dbReference>
<dbReference type="RefSeq" id="WP_399841713.1">
    <property type="nucleotide sequence ID" value="NZ_JBITWC010000003.1"/>
</dbReference>
<organism evidence="2 3">
    <name type="scientific">Vreelandella lionensis</name>
    <dbReference type="NCBI Taxonomy" id="1144478"/>
    <lineage>
        <taxon>Bacteria</taxon>
        <taxon>Pseudomonadati</taxon>
        <taxon>Pseudomonadota</taxon>
        <taxon>Gammaproteobacteria</taxon>
        <taxon>Oceanospirillales</taxon>
        <taxon>Halomonadaceae</taxon>
        <taxon>Vreelandella</taxon>
    </lineage>
</organism>
<dbReference type="Proteomes" id="UP001614338">
    <property type="component" value="Unassembled WGS sequence"/>
</dbReference>
<feature type="region of interest" description="Disordered" evidence="1">
    <location>
        <begin position="224"/>
        <end position="245"/>
    </location>
</feature>
<gene>
    <name evidence="2" type="ORF">ACIGG6_02070</name>
</gene>